<evidence type="ECO:0000313" key="2">
    <source>
        <dbReference type="Proteomes" id="UP000070260"/>
    </source>
</evidence>
<evidence type="ECO:0000313" key="1">
    <source>
        <dbReference type="EMBL" id="AMN31387.1"/>
    </source>
</evidence>
<evidence type="ECO:0008006" key="3">
    <source>
        <dbReference type="Google" id="ProtNLM"/>
    </source>
</evidence>
<keyword evidence="1" id="KW-0614">Plasmid</keyword>
<proteinExistence type="predicted"/>
<dbReference type="Proteomes" id="UP000070260">
    <property type="component" value="Plasmid pJFP838A"/>
</dbReference>
<name>A0A140GS78_CLOPF</name>
<gene>
    <name evidence="1" type="ORF">JFP838_pA0471</name>
</gene>
<organism evidence="1 2">
    <name type="scientific">Clostridium perfringens</name>
    <dbReference type="NCBI Taxonomy" id="1502"/>
    <lineage>
        <taxon>Bacteria</taxon>
        <taxon>Bacillati</taxon>
        <taxon>Bacillota</taxon>
        <taxon>Clostridia</taxon>
        <taxon>Eubacteriales</taxon>
        <taxon>Clostridiaceae</taxon>
        <taxon>Clostridium</taxon>
    </lineage>
</organism>
<accession>A0A140GS78</accession>
<dbReference type="PATRIC" id="fig|1502.177.peg.3682"/>
<protein>
    <recommendedName>
        <fullName evidence="3">DUF2383 domain-containing protein</fullName>
    </recommendedName>
</protein>
<dbReference type="AlphaFoldDB" id="A0A140GS78"/>
<geneLocation type="plasmid" evidence="1 2">
    <name>pJFP838A</name>
</geneLocation>
<sequence>MLKNIFNGEINIMEAIKLGQIEMSIFEIQKNLAKSLSSKESIDNNIESIQEDMNKLLSIGSEISNMKSKNSAVINEFSQIGVVLNLLYKRMDCALDMIQKGEEKGYLELIEIGTIFSNTEKEITSIIEDKKNSILNK</sequence>
<dbReference type="RefSeq" id="WP_061429960.1">
    <property type="nucleotide sequence ID" value="NZ_CP013615.1"/>
</dbReference>
<reference evidence="1 2" key="1">
    <citation type="journal article" date="2016" name="PLoS ONE">
        <title>Plasmid Characterization and Chromosome Analysis of Two netF+ Clostridium perfringens Isolates Associated with Foal and Canine Necrotizing Enteritis.</title>
        <authorList>
            <person name="Mehdizadeh Gohari I."/>
            <person name="Kropinski A.M."/>
            <person name="Weese S.J."/>
            <person name="Parreira V.R."/>
            <person name="Whitehead A.E."/>
            <person name="Boerlin P."/>
            <person name="Prescott J.F."/>
        </authorList>
    </citation>
    <scope>NUCLEOTIDE SEQUENCE [LARGE SCALE GENOMIC DNA]</scope>
    <source>
        <strain evidence="1 2">JP838</strain>
        <plasmid evidence="2">Plasmid pJFP838A</plasmid>
    </source>
</reference>
<dbReference type="EMBL" id="CP013615">
    <property type="protein sequence ID" value="AMN31387.1"/>
    <property type="molecule type" value="Genomic_DNA"/>
</dbReference>